<evidence type="ECO:0000313" key="1">
    <source>
        <dbReference type="EMBL" id="WDZ85694.1"/>
    </source>
</evidence>
<proteinExistence type="predicted"/>
<dbReference type="SUPFAM" id="SSF63411">
    <property type="entry name" value="LuxS/MPP-like metallohydrolase"/>
    <property type="match status" value="2"/>
</dbReference>
<dbReference type="EMBL" id="CP118615">
    <property type="protein sequence ID" value="WDZ85694.1"/>
    <property type="molecule type" value="Genomic_DNA"/>
</dbReference>
<gene>
    <name evidence="1" type="ORF">PVK37_04380</name>
</gene>
<dbReference type="Gene3D" id="3.30.830.10">
    <property type="entry name" value="Metalloenzyme, LuxS/M16 peptidase-like"/>
    <property type="match status" value="2"/>
</dbReference>
<keyword evidence="2" id="KW-1185">Reference proteome</keyword>
<name>A0ABY7ZUU6_9ACTN</name>
<dbReference type="Proteomes" id="UP001219605">
    <property type="component" value="Chromosome"/>
</dbReference>
<reference evidence="1 2" key="1">
    <citation type="submission" date="2023-02" db="EMBL/GenBank/DDBJ databases">
        <authorList>
            <person name="Mo P."/>
        </authorList>
    </citation>
    <scope>NUCLEOTIDE SEQUENCE [LARGE SCALE GENOMIC DNA]</scope>
    <source>
        <strain evidence="1 2">HUAS 3</strain>
    </source>
</reference>
<organism evidence="1 2">
    <name type="scientific">Micromonospora cathayae</name>
    <dbReference type="NCBI Taxonomy" id="3028804"/>
    <lineage>
        <taxon>Bacteria</taxon>
        <taxon>Bacillati</taxon>
        <taxon>Actinomycetota</taxon>
        <taxon>Actinomycetes</taxon>
        <taxon>Micromonosporales</taxon>
        <taxon>Micromonosporaceae</taxon>
        <taxon>Micromonospora</taxon>
    </lineage>
</organism>
<dbReference type="RefSeq" id="WP_275032436.1">
    <property type="nucleotide sequence ID" value="NZ_CP118615.1"/>
</dbReference>
<sequence length="485" mass="52232">MERVLIDGVPVFWARGPEPLTAALLFGCGGRDETFRTIGITHLVEHLTMGSLPRVHHDRNASVDLDVTIFTATGRPDQVVTFLDGVCRTLADLPTDRIDKEAGVLTAEGGNYTDPTSAALYSQRLGVQGAGLAPWAGPGYDRLSAEQVRAHAARFFVAGNAALVLTGPPPADLRLPLPPGPRPEHLLPEPMPTAGPVWFEHVVAEVGVSLLGTGGPVWAQGMEVLSERLEQIARHTHGLSYEVGGDVVPLDRDRRIFTLTVDAREGQEAEVAGLLWTELRRMADEGPTGAELADRCEAARELADDPRAVEPELLDAAVRELFGMAYQDPATRLAQRSRVTPEEVRAAFREALSTAQLVVPCGVAPDLPGLAEGGCRRDRQEPTGRVFRPPLLAKVLTKDARGLRLILTDDGVALRDPDGDVHRIRFSEVVGVEEDGAGRTVFGLHGCQVPVDPELFKGAEAAVRAVDAAVPAALRYRRSELVNLD</sequence>
<evidence type="ECO:0000313" key="2">
    <source>
        <dbReference type="Proteomes" id="UP001219605"/>
    </source>
</evidence>
<protein>
    <submittedName>
        <fullName evidence="1">Insulinase family protein</fullName>
    </submittedName>
</protein>
<dbReference type="InterPro" id="IPR011249">
    <property type="entry name" value="Metalloenz_LuxS/M16"/>
</dbReference>
<accession>A0ABY7ZUU6</accession>